<feature type="region of interest" description="Disordered" evidence="11">
    <location>
        <begin position="207"/>
        <end position="231"/>
    </location>
</feature>
<evidence type="ECO:0000256" key="1">
    <source>
        <dbReference type="ARBA" id="ARBA00004611"/>
    </source>
</evidence>
<accession>A0ABQ7THE0</accession>
<comment type="subunit">
    <text evidence="10">Microtubule inner protein component of sperm flagellar doublet microtubules.</text>
</comment>
<dbReference type="Pfam" id="PF05914">
    <property type="entry name" value="RIB43A"/>
    <property type="match status" value="2"/>
</dbReference>
<keyword evidence="4" id="KW-0282">Flagellum</keyword>
<comment type="similarity">
    <text evidence="2">Belongs to the RIB43A family.</text>
</comment>
<keyword evidence="5" id="KW-0175">Coiled coil</keyword>
<evidence type="ECO:0000313" key="12">
    <source>
        <dbReference type="EMBL" id="KAH0628835.1"/>
    </source>
</evidence>
<protein>
    <recommendedName>
        <fullName evidence="9">RIB43A-like with coiled-coils protein 1</fullName>
    </recommendedName>
</protein>
<evidence type="ECO:0000256" key="7">
    <source>
        <dbReference type="ARBA" id="ARBA00023212"/>
    </source>
</evidence>
<keyword evidence="3" id="KW-0963">Cytoplasm</keyword>
<evidence type="ECO:0000256" key="2">
    <source>
        <dbReference type="ARBA" id="ARBA00006875"/>
    </source>
</evidence>
<evidence type="ECO:0000256" key="11">
    <source>
        <dbReference type="SAM" id="MobiDB-lite"/>
    </source>
</evidence>
<keyword evidence="8" id="KW-0966">Cell projection</keyword>
<evidence type="ECO:0000256" key="10">
    <source>
        <dbReference type="ARBA" id="ARBA00046435"/>
    </source>
</evidence>
<evidence type="ECO:0000313" key="13">
    <source>
        <dbReference type="Proteomes" id="UP000826234"/>
    </source>
</evidence>
<dbReference type="EMBL" id="JAIPUX010000439">
    <property type="protein sequence ID" value="KAH0628835.1"/>
    <property type="molecule type" value="Genomic_DNA"/>
</dbReference>
<evidence type="ECO:0000256" key="8">
    <source>
        <dbReference type="ARBA" id="ARBA00023273"/>
    </source>
</evidence>
<sequence length="231" mass="27419">MYKVDIQTDTKDAAAIEARRNREKQRQSRIFNARYRKMGVDVEGLKRQVEERKLRENAEKRRDEAFDRVQYDKIAQMLEEEEHQRRKQLNQAMVEFWKQKQQPSMRREWDIQDPEAAHKEPPARQTPSLFLCPKQAAEVAEQQRLAHQREQDDNYAEIHNHLTSNILMENPDIAQSVMGEHRVITSCWKGMTPAQLKAILKTQEEQCKENKASGTEHNGEGRDRTERNRLW</sequence>
<dbReference type="Proteomes" id="UP000826234">
    <property type="component" value="Unassembled WGS sequence"/>
</dbReference>
<evidence type="ECO:0000256" key="4">
    <source>
        <dbReference type="ARBA" id="ARBA00022846"/>
    </source>
</evidence>
<comment type="caution">
    <text evidence="12">The sequence shown here is derived from an EMBL/GenBank/DDBJ whole genome shotgun (WGS) entry which is preliminary data.</text>
</comment>
<keyword evidence="13" id="KW-1185">Reference proteome</keyword>
<organism evidence="12 13">
    <name type="scientific">Phrynosoma platyrhinos</name>
    <name type="common">Desert horned lizard</name>
    <dbReference type="NCBI Taxonomy" id="52577"/>
    <lineage>
        <taxon>Eukaryota</taxon>
        <taxon>Metazoa</taxon>
        <taxon>Chordata</taxon>
        <taxon>Craniata</taxon>
        <taxon>Vertebrata</taxon>
        <taxon>Euteleostomi</taxon>
        <taxon>Lepidosauria</taxon>
        <taxon>Squamata</taxon>
        <taxon>Bifurcata</taxon>
        <taxon>Unidentata</taxon>
        <taxon>Episquamata</taxon>
        <taxon>Toxicofera</taxon>
        <taxon>Iguania</taxon>
        <taxon>Phrynosomatidae</taxon>
        <taxon>Phrynosomatinae</taxon>
        <taxon>Phrynosoma</taxon>
    </lineage>
</organism>
<evidence type="ECO:0000256" key="6">
    <source>
        <dbReference type="ARBA" id="ARBA00023069"/>
    </source>
</evidence>
<gene>
    <name evidence="12" type="ORF">JD844_010415</name>
</gene>
<name>A0ABQ7THE0_PHRPL</name>
<evidence type="ECO:0000256" key="3">
    <source>
        <dbReference type="ARBA" id="ARBA00022490"/>
    </source>
</evidence>
<dbReference type="PANTHER" id="PTHR14517">
    <property type="entry name" value="RIB43A-RELATED"/>
    <property type="match status" value="1"/>
</dbReference>
<dbReference type="PANTHER" id="PTHR14517:SF11">
    <property type="entry name" value="RIB43A-LIKE WITH COILED-COILS PROTEIN 1"/>
    <property type="match status" value="1"/>
</dbReference>
<keyword evidence="6" id="KW-0969">Cilium</keyword>
<proteinExistence type="inferred from homology"/>
<comment type="subcellular location">
    <subcellularLocation>
        <location evidence="1">Cytoplasm</location>
        <location evidence="1">Cytoskeleton</location>
        <location evidence="1">Flagellum axoneme</location>
    </subcellularLocation>
</comment>
<keyword evidence="7" id="KW-0206">Cytoskeleton</keyword>
<feature type="compositionally biased region" description="Basic and acidic residues" evidence="11">
    <location>
        <begin position="217"/>
        <end position="231"/>
    </location>
</feature>
<evidence type="ECO:0000256" key="5">
    <source>
        <dbReference type="ARBA" id="ARBA00023054"/>
    </source>
</evidence>
<reference evidence="12 13" key="1">
    <citation type="journal article" date="2022" name="Gigascience">
        <title>A chromosome-level genome assembly and annotation of the desert horned lizard, Phrynosoma platyrhinos, provides insight into chromosomal rearrangements among reptiles.</title>
        <authorList>
            <person name="Koochekian N."/>
            <person name="Ascanio A."/>
            <person name="Farleigh K."/>
            <person name="Card D.C."/>
            <person name="Schield D.R."/>
            <person name="Castoe T.A."/>
            <person name="Jezkova T."/>
        </authorList>
    </citation>
    <scope>NUCLEOTIDE SEQUENCE [LARGE SCALE GENOMIC DNA]</scope>
    <source>
        <strain evidence="12">NK-2021</strain>
    </source>
</reference>
<evidence type="ECO:0000256" key="9">
    <source>
        <dbReference type="ARBA" id="ARBA00041087"/>
    </source>
</evidence>
<dbReference type="InterPro" id="IPR008805">
    <property type="entry name" value="RIB43A"/>
</dbReference>